<accession>A0ABS4IQK3</accession>
<sequence length="81" mass="9033">MYGQLVCILILAAVMLICDFPKFSSACSRDRLVYGAMMVVILYLGFIFVAAKPWPNLDTIFNLFTGPAKQIVQWLDPAKSS</sequence>
<dbReference type="Proteomes" id="UP001519287">
    <property type="component" value="Unassembled WGS sequence"/>
</dbReference>
<name>A0ABS4IQK3_9BACL</name>
<dbReference type="RefSeq" id="WP_209970643.1">
    <property type="nucleotide sequence ID" value="NZ_JAGGLB010000003.1"/>
</dbReference>
<evidence type="ECO:0000256" key="1">
    <source>
        <dbReference type="SAM" id="Phobius"/>
    </source>
</evidence>
<feature type="transmembrane region" description="Helical" evidence="1">
    <location>
        <begin position="36"/>
        <end position="54"/>
    </location>
</feature>
<keyword evidence="1" id="KW-1133">Transmembrane helix</keyword>
<protein>
    <submittedName>
        <fullName evidence="2">NADH:ubiquinone oxidoreductase subunit 6 (Subunit J)</fullName>
    </submittedName>
</protein>
<evidence type="ECO:0000313" key="3">
    <source>
        <dbReference type="Proteomes" id="UP001519287"/>
    </source>
</evidence>
<organism evidence="2 3">
    <name type="scientific">Paenibacillus eucommiae</name>
    <dbReference type="NCBI Taxonomy" id="1355755"/>
    <lineage>
        <taxon>Bacteria</taxon>
        <taxon>Bacillati</taxon>
        <taxon>Bacillota</taxon>
        <taxon>Bacilli</taxon>
        <taxon>Bacillales</taxon>
        <taxon>Paenibacillaceae</taxon>
        <taxon>Paenibacillus</taxon>
    </lineage>
</organism>
<keyword evidence="1" id="KW-0472">Membrane</keyword>
<comment type="caution">
    <text evidence="2">The sequence shown here is derived from an EMBL/GenBank/DDBJ whole genome shotgun (WGS) entry which is preliminary data.</text>
</comment>
<keyword evidence="3" id="KW-1185">Reference proteome</keyword>
<proteinExistence type="predicted"/>
<evidence type="ECO:0000313" key="2">
    <source>
        <dbReference type="EMBL" id="MBP1989854.1"/>
    </source>
</evidence>
<gene>
    <name evidence="2" type="ORF">J2Z66_001452</name>
</gene>
<reference evidence="2 3" key="1">
    <citation type="submission" date="2021-03" db="EMBL/GenBank/DDBJ databases">
        <title>Genomic Encyclopedia of Type Strains, Phase IV (KMG-IV): sequencing the most valuable type-strain genomes for metagenomic binning, comparative biology and taxonomic classification.</title>
        <authorList>
            <person name="Goeker M."/>
        </authorList>
    </citation>
    <scope>NUCLEOTIDE SEQUENCE [LARGE SCALE GENOMIC DNA]</scope>
    <source>
        <strain evidence="2 3">DSM 26048</strain>
    </source>
</reference>
<dbReference type="EMBL" id="JAGGLB010000003">
    <property type="protein sequence ID" value="MBP1989854.1"/>
    <property type="molecule type" value="Genomic_DNA"/>
</dbReference>
<keyword evidence="1" id="KW-0812">Transmembrane</keyword>